<dbReference type="GO" id="GO:0008233">
    <property type="term" value="F:peptidase activity"/>
    <property type="evidence" value="ECO:0007669"/>
    <property type="project" value="UniProtKB-KW"/>
</dbReference>
<evidence type="ECO:0000313" key="4">
    <source>
        <dbReference type="EMBL" id="OME96690.1"/>
    </source>
</evidence>
<name>A0A1R1B9B9_PAELA</name>
<dbReference type="EMBL" id="MRTF01000001">
    <property type="protein sequence ID" value="OME96690.1"/>
    <property type="molecule type" value="Genomic_DNA"/>
</dbReference>
<dbReference type="InterPro" id="IPR035940">
    <property type="entry name" value="CAP_sf"/>
</dbReference>
<gene>
    <name evidence="4" type="ORF">BK123_03645</name>
</gene>
<evidence type="ECO:0000256" key="2">
    <source>
        <dbReference type="SAM" id="SignalP"/>
    </source>
</evidence>
<dbReference type="PANTHER" id="PTHR31157:SF1">
    <property type="entry name" value="SCP DOMAIN-CONTAINING PROTEIN"/>
    <property type="match status" value="1"/>
</dbReference>
<keyword evidence="4" id="KW-0645">Protease</keyword>
<dbReference type="Pfam" id="PF00188">
    <property type="entry name" value="CAP"/>
    <property type="match status" value="1"/>
</dbReference>
<keyword evidence="4" id="KW-0378">Hydrolase</keyword>
<proteinExistence type="predicted"/>
<reference evidence="4 5" key="1">
    <citation type="submission" date="2016-11" db="EMBL/GenBank/DDBJ databases">
        <title>Paenibacillus species isolates.</title>
        <authorList>
            <person name="Beno S.M."/>
        </authorList>
    </citation>
    <scope>NUCLEOTIDE SEQUENCE [LARGE SCALE GENOMIC DNA]</scope>
    <source>
        <strain evidence="4 5">FSL F4-0100</strain>
    </source>
</reference>
<feature type="chain" id="PRO_5012390191" evidence="2">
    <location>
        <begin position="31"/>
        <end position="252"/>
    </location>
</feature>
<dbReference type="Proteomes" id="UP000187074">
    <property type="component" value="Unassembled WGS sequence"/>
</dbReference>
<accession>A0A1R1B9B9</accession>
<dbReference type="RefSeq" id="WP_076321032.1">
    <property type="nucleotide sequence ID" value="NZ_MRTF01000001.1"/>
</dbReference>
<keyword evidence="2" id="KW-0732">Signal</keyword>
<dbReference type="GO" id="GO:0006508">
    <property type="term" value="P:proteolysis"/>
    <property type="evidence" value="ECO:0007669"/>
    <property type="project" value="UniProtKB-KW"/>
</dbReference>
<evidence type="ECO:0000259" key="3">
    <source>
        <dbReference type="Pfam" id="PF00188"/>
    </source>
</evidence>
<evidence type="ECO:0000313" key="5">
    <source>
        <dbReference type="Proteomes" id="UP000187074"/>
    </source>
</evidence>
<dbReference type="InterPro" id="IPR014258">
    <property type="entry name" value="CAP_domain_YkwD-like"/>
</dbReference>
<dbReference type="InterPro" id="IPR014044">
    <property type="entry name" value="CAP_dom"/>
</dbReference>
<organism evidence="4 5">
    <name type="scientific">Paenibacillus lautus</name>
    <name type="common">Bacillus lautus</name>
    <dbReference type="NCBI Taxonomy" id="1401"/>
    <lineage>
        <taxon>Bacteria</taxon>
        <taxon>Bacillati</taxon>
        <taxon>Bacillota</taxon>
        <taxon>Bacilli</taxon>
        <taxon>Bacillales</taxon>
        <taxon>Paenibacillaceae</taxon>
        <taxon>Paenibacillus</taxon>
    </lineage>
</organism>
<dbReference type="NCBIfam" id="TIGR02909">
    <property type="entry name" value="spore_YkwD"/>
    <property type="match status" value="1"/>
</dbReference>
<dbReference type="Gene3D" id="3.40.33.10">
    <property type="entry name" value="CAP"/>
    <property type="match status" value="1"/>
</dbReference>
<sequence length="252" mass="27704">MNNHWIKKIAGGSIAAVLAVGIMLPTTASAAPAESNNYVNWQQKIQEFLESQGLESQFKWVVQQPQTEKPQADKPVETPQTSKPETTKPETTKPETTQPETSKPETSKPETSTPSTTPSQPSESAGTTEKSDFASEVVTLVNKERANAGLKPLTVHAKLTTVALDKAKDMSDNNYFSHTSPTHGSPFDMMKAYGISYGYAGENIAKGQRTPQEVMNSWMNSQGHRENILSPNFTKIGVGYYNGYWVQEFISE</sequence>
<feature type="compositionally biased region" description="Low complexity" evidence="1">
    <location>
        <begin position="109"/>
        <end position="124"/>
    </location>
</feature>
<evidence type="ECO:0000256" key="1">
    <source>
        <dbReference type="SAM" id="MobiDB-lite"/>
    </source>
</evidence>
<dbReference type="STRING" id="1401.BK123_03645"/>
<dbReference type="AlphaFoldDB" id="A0A1R1B9B9"/>
<dbReference type="PANTHER" id="PTHR31157">
    <property type="entry name" value="SCP DOMAIN-CONTAINING PROTEIN"/>
    <property type="match status" value="1"/>
</dbReference>
<feature type="signal peptide" evidence="2">
    <location>
        <begin position="1"/>
        <end position="30"/>
    </location>
</feature>
<feature type="domain" description="SCP" evidence="3">
    <location>
        <begin position="139"/>
        <end position="248"/>
    </location>
</feature>
<dbReference type="SUPFAM" id="SSF55797">
    <property type="entry name" value="PR-1-like"/>
    <property type="match status" value="1"/>
</dbReference>
<protein>
    <submittedName>
        <fullName evidence="4">Serine protease</fullName>
    </submittedName>
</protein>
<dbReference type="OrthoDB" id="9783944at2"/>
<feature type="region of interest" description="Disordered" evidence="1">
    <location>
        <begin position="64"/>
        <end position="132"/>
    </location>
</feature>
<dbReference type="CDD" id="cd05379">
    <property type="entry name" value="CAP_bacterial"/>
    <property type="match status" value="1"/>
</dbReference>
<comment type="caution">
    <text evidence="4">The sequence shown here is derived from an EMBL/GenBank/DDBJ whole genome shotgun (WGS) entry which is preliminary data.</text>
</comment>